<proteinExistence type="predicted"/>
<dbReference type="Proteomes" id="UP001472866">
    <property type="component" value="Chromosome 05"/>
</dbReference>
<dbReference type="SUPFAM" id="SSF46689">
    <property type="entry name" value="Homeodomain-like"/>
    <property type="match status" value="1"/>
</dbReference>
<dbReference type="InterPro" id="IPR050242">
    <property type="entry name" value="JAMM_MPN+_peptidase_M67A"/>
</dbReference>
<dbReference type="Gene3D" id="3.40.140.10">
    <property type="entry name" value="Cytidine Deaminase, domain 2"/>
    <property type="match status" value="1"/>
</dbReference>
<gene>
    <name evidence="5" type="ORF">HKI87_05g35440</name>
</gene>
<feature type="domain" description="SANT" evidence="3">
    <location>
        <begin position="88"/>
        <end position="122"/>
    </location>
</feature>
<dbReference type="PROSITE" id="PS50249">
    <property type="entry name" value="MPN"/>
    <property type="match status" value="1"/>
</dbReference>
<dbReference type="GO" id="GO:0008237">
    <property type="term" value="F:metallopeptidase activity"/>
    <property type="evidence" value="ECO:0007669"/>
    <property type="project" value="InterPro"/>
</dbReference>
<dbReference type="InterPro" id="IPR001005">
    <property type="entry name" value="SANT/Myb"/>
</dbReference>
<name>A0AAX4P7S7_9CHLO</name>
<dbReference type="EMBL" id="CP151505">
    <property type="protein sequence ID" value="WZN62008.1"/>
    <property type="molecule type" value="Genomic_DNA"/>
</dbReference>
<dbReference type="PROSITE" id="PS51293">
    <property type="entry name" value="SANT"/>
    <property type="match status" value="1"/>
</dbReference>
<dbReference type="PANTHER" id="PTHR10410">
    <property type="entry name" value="EUKARYOTIC TRANSLATION INITIATION FACTOR 3 -RELATED"/>
    <property type="match status" value="1"/>
</dbReference>
<dbReference type="Pfam" id="PF00249">
    <property type="entry name" value="Myb_DNA-binding"/>
    <property type="match status" value="1"/>
</dbReference>
<sequence>MADADEATNALIAKMLAEDEAYDDVYGIGYDEESEEEWGRKKKKKRGGGGKGGSGGSAKRRKPKEVDPNQEYTETGRKKRKDAGKARTAPRAWNEEEERLFREALRLYGRSWKECAAHVGTRDQRSFTSHAQKYFIKMCLQGKPLPRKVAESGEGYTLSGKPLDPNSAAARAYGFKPDTLDKLMEAGGLASGSIEVGGDGKLTSGLAEGGVGEGADELPVPTSAAAAAANKENLGGPNGETMPGVGREAKPKAKPRRRPKEEPALVEPVEPTEYAKNRPRRENAGKGGKATYQSYMSGGLNQIPCRDFTGVVGSVGTSSQPFFVEISDEAQLVADFHAHLSKYEVIGYLGGEWDPASRRLTIRRAFPCKGLEGTQQTDSCEMDPASEIEAKQKMDDWGLQVVGWYHSHPTFKPNPSEKDIENQENFQALFRDEGTKQEPFVGMIFSPYDVRLPDRESRRETFWVRKGAQGYGEVGPSPMRMRGNRKPIAGAVTEDTKACMRQLVEGNMIQGKVDLTELWRPFTRLNGTTPEGGPVTKLAKMRGALGAYLPETDDSEDFLDDIFKVIQGQKSWGADLGY</sequence>
<organism evidence="5 6">
    <name type="scientific">Chloropicon roscoffensis</name>
    <dbReference type="NCBI Taxonomy" id="1461544"/>
    <lineage>
        <taxon>Eukaryota</taxon>
        <taxon>Viridiplantae</taxon>
        <taxon>Chlorophyta</taxon>
        <taxon>Chloropicophyceae</taxon>
        <taxon>Chloropicales</taxon>
        <taxon>Chloropicaceae</taxon>
        <taxon>Chloropicon</taxon>
    </lineage>
</organism>
<dbReference type="AlphaFoldDB" id="A0AAX4P7S7"/>
<dbReference type="PROSITE" id="PS51294">
    <property type="entry name" value="HTH_MYB"/>
    <property type="match status" value="1"/>
</dbReference>
<evidence type="ECO:0000313" key="5">
    <source>
        <dbReference type="EMBL" id="WZN62008.1"/>
    </source>
</evidence>
<dbReference type="SMART" id="SM00232">
    <property type="entry name" value="JAB_MPN"/>
    <property type="match status" value="1"/>
</dbReference>
<feature type="domain" description="HTH myb-type" evidence="4">
    <location>
        <begin position="91"/>
        <end position="139"/>
    </location>
</feature>
<evidence type="ECO:0000259" key="4">
    <source>
        <dbReference type="PROSITE" id="PS51294"/>
    </source>
</evidence>
<evidence type="ECO:0000256" key="1">
    <source>
        <dbReference type="SAM" id="MobiDB-lite"/>
    </source>
</evidence>
<dbReference type="SUPFAM" id="SSF102712">
    <property type="entry name" value="JAB1/MPN domain"/>
    <property type="match status" value="1"/>
</dbReference>
<evidence type="ECO:0000313" key="6">
    <source>
        <dbReference type="Proteomes" id="UP001472866"/>
    </source>
</evidence>
<dbReference type="InterPro" id="IPR017930">
    <property type="entry name" value="Myb_dom"/>
</dbReference>
<dbReference type="InterPro" id="IPR037518">
    <property type="entry name" value="MPN"/>
</dbReference>
<evidence type="ECO:0000259" key="2">
    <source>
        <dbReference type="PROSITE" id="PS50249"/>
    </source>
</evidence>
<keyword evidence="6" id="KW-1185">Reference proteome</keyword>
<feature type="region of interest" description="Disordered" evidence="1">
    <location>
        <begin position="32"/>
        <end position="92"/>
    </location>
</feature>
<dbReference type="Pfam" id="PF01398">
    <property type="entry name" value="JAB"/>
    <property type="match status" value="1"/>
</dbReference>
<dbReference type="InterPro" id="IPR009057">
    <property type="entry name" value="Homeodomain-like_sf"/>
</dbReference>
<feature type="region of interest" description="Disordered" evidence="1">
    <location>
        <begin position="205"/>
        <end position="289"/>
    </location>
</feature>
<dbReference type="CDD" id="cd00167">
    <property type="entry name" value="SANT"/>
    <property type="match status" value="1"/>
</dbReference>
<feature type="domain" description="MPN" evidence="2">
    <location>
        <begin position="324"/>
        <end position="464"/>
    </location>
</feature>
<reference evidence="5 6" key="1">
    <citation type="submission" date="2024-03" db="EMBL/GenBank/DDBJ databases">
        <title>Complete genome sequence of the green alga Chloropicon roscoffensis RCC1871.</title>
        <authorList>
            <person name="Lemieux C."/>
            <person name="Pombert J.-F."/>
            <person name="Otis C."/>
            <person name="Turmel M."/>
        </authorList>
    </citation>
    <scope>NUCLEOTIDE SEQUENCE [LARGE SCALE GENOMIC DNA]</scope>
    <source>
        <strain evidence="5 6">RCC1871</strain>
    </source>
</reference>
<evidence type="ECO:0000259" key="3">
    <source>
        <dbReference type="PROSITE" id="PS51293"/>
    </source>
</evidence>
<feature type="compositionally biased region" description="Basic and acidic residues" evidence="1">
    <location>
        <begin position="273"/>
        <end position="284"/>
    </location>
</feature>
<dbReference type="SMART" id="SM00717">
    <property type="entry name" value="SANT"/>
    <property type="match status" value="1"/>
</dbReference>
<dbReference type="Gene3D" id="1.10.10.60">
    <property type="entry name" value="Homeodomain-like"/>
    <property type="match status" value="1"/>
</dbReference>
<dbReference type="InterPro" id="IPR000555">
    <property type="entry name" value="JAMM/MPN+_dom"/>
</dbReference>
<protein>
    <submittedName>
        <fullName evidence="5">Histone H2A deubiquitinase</fullName>
    </submittedName>
</protein>
<dbReference type="InterPro" id="IPR017884">
    <property type="entry name" value="SANT_dom"/>
</dbReference>
<accession>A0AAX4P7S7</accession>